<reference evidence="3 5" key="2">
    <citation type="submission" date="2019-06" db="EMBL/GenBank/DDBJ databases">
        <title>Pseudomonas bimorpha sp. nov. isolated from bovine raw milk and skim milk concentrate.</title>
        <authorList>
            <person name="Hofmann K."/>
            <person name="Huptas C."/>
            <person name="Doll E."/>
            <person name="Scherer S."/>
            <person name="Wenning M."/>
        </authorList>
    </citation>
    <scope>NUCLEOTIDE SEQUENCE [LARGE SCALE GENOMIC DNA]</scope>
    <source>
        <strain evidence="3 5">DSM 17835</strain>
    </source>
</reference>
<dbReference type="InterPro" id="IPR010753">
    <property type="entry name" value="DUF1330"/>
</dbReference>
<dbReference type="EMBL" id="VFET01000011">
    <property type="protein sequence ID" value="TWS03840.1"/>
    <property type="molecule type" value="Genomic_DNA"/>
</dbReference>
<gene>
    <name evidence="3" type="ORF">FIV36_15030</name>
    <name evidence="2" type="ORF">SAMN05216591_5358</name>
</gene>
<accession>A0A5C5QEU4</accession>
<evidence type="ECO:0000259" key="1">
    <source>
        <dbReference type="Pfam" id="PF07045"/>
    </source>
</evidence>
<sequence length="97" mass="10877">MSAYVVFTREHTTDEAELKLYARKAPAARQGRNLTPLAFYGQLEVLEGGPIEGAVILQFPDIAAAREWYSSPAYQEALQHRLKGAVYRVFLIDGINH</sequence>
<dbReference type="SUPFAM" id="SSF54909">
    <property type="entry name" value="Dimeric alpha+beta barrel"/>
    <property type="match status" value="1"/>
</dbReference>
<dbReference type="AlphaFoldDB" id="A0A5C5QEU4"/>
<keyword evidence="4" id="KW-1185">Reference proteome</keyword>
<protein>
    <submittedName>
        <fullName evidence="3">DUF1330 domain-containing protein</fullName>
    </submittedName>
    <submittedName>
        <fullName evidence="2">Uncharacterized conserved protein, DUF1330 family</fullName>
    </submittedName>
</protein>
<evidence type="ECO:0000313" key="4">
    <source>
        <dbReference type="Proteomes" id="UP000182858"/>
    </source>
</evidence>
<evidence type="ECO:0000313" key="5">
    <source>
        <dbReference type="Proteomes" id="UP000317951"/>
    </source>
</evidence>
<evidence type="ECO:0000313" key="2">
    <source>
        <dbReference type="EMBL" id="SDG23600.1"/>
    </source>
</evidence>
<dbReference type="GeneID" id="45735624"/>
<proteinExistence type="predicted"/>
<dbReference type="Gene3D" id="3.30.70.100">
    <property type="match status" value="1"/>
</dbReference>
<dbReference type="RefSeq" id="WP_010562395.1">
    <property type="nucleotide sequence ID" value="NZ_LT629689.1"/>
</dbReference>
<dbReference type="Pfam" id="PF07045">
    <property type="entry name" value="DUF1330"/>
    <property type="match status" value="1"/>
</dbReference>
<dbReference type="Proteomes" id="UP000182858">
    <property type="component" value="Chromosome I"/>
</dbReference>
<dbReference type="InterPro" id="IPR011008">
    <property type="entry name" value="Dimeric_a/b-barrel"/>
</dbReference>
<dbReference type="OrthoDB" id="9806380at2"/>
<reference evidence="2 4" key="1">
    <citation type="submission" date="2016-10" db="EMBL/GenBank/DDBJ databases">
        <authorList>
            <person name="Varghese N."/>
            <person name="Submissions S."/>
        </authorList>
    </citation>
    <scope>NUCLEOTIDE SEQUENCE [LARGE SCALE GENOMIC DNA]</scope>
    <source>
        <strain evidence="2 4">DSM 17835</strain>
    </source>
</reference>
<dbReference type="Proteomes" id="UP000317951">
    <property type="component" value="Unassembled WGS sequence"/>
</dbReference>
<name>A0A5C5QEU4_9PSED</name>
<dbReference type="GeneID" id="78556677"/>
<organism evidence="3 5">
    <name type="scientific">Pseudomonas extremaustralis</name>
    <dbReference type="NCBI Taxonomy" id="359110"/>
    <lineage>
        <taxon>Bacteria</taxon>
        <taxon>Pseudomonadati</taxon>
        <taxon>Pseudomonadota</taxon>
        <taxon>Gammaproteobacteria</taxon>
        <taxon>Pseudomonadales</taxon>
        <taxon>Pseudomonadaceae</taxon>
        <taxon>Pseudomonas</taxon>
    </lineage>
</organism>
<dbReference type="EMBL" id="LT629689">
    <property type="protein sequence ID" value="SDG23600.1"/>
    <property type="molecule type" value="Genomic_DNA"/>
</dbReference>
<feature type="domain" description="DUF1330" evidence="1">
    <location>
        <begin position="2"/>
        <end position="94"/>
    </location>
</feature>
<evidence type="ECO:0000313" key="3">
    <source>
        <dbReference type="EMBL" id="TWS03840.1"/>
    </source>
</evidence>